<proteinExistence type="predicted"/>
<evidence type="ECO:0000313" key="2">
    <source>
        <dbReference type="Proteomes" id="UP001181693"/>
    </source>
</evidence>
<evidence type="ECO:0000313" key="1">
    <source>
        <dbReference type="EMBL" id="DBA28637.1"/>
    </source>
</evidence>
<accession>A0AAV3AWN2</accession>
<dbReference type="AlphaFoldDB" id="A0AAV3AWN2"/>
<name>A0AAV3AWN2_PYXAD</name>
<protein>
    <submittedName>
        <fullName evidence="1">Uncharacterized protein</fullName>
    </submittedName>
</protein>
<gene>
    <name evidence="1" type="ORF">GDO54_008965</name>
</gene>
<reference evidence="1" key="1">
    <citation type="thesis" date="2020" institute="ProQuest LLC" country="789 East Eisenhower Parkway, Ann Arbor, MI, USA">
        <title>Comparative Genomics and Chromosome Evolution.</title>
        <authorList>
            <person name="Mudd A.B."/>
        </authorList>
    </citation>
    <scope>NUCLEOTIDE SEQUENCE</scope>
    <source>
        <strain evidence="1">1538</strain>
        <tissue evidence="1">Blood</tissue>
    </source>
</reference>
<dbReference type="EMBL" id="DYDO01000003">
    <property type="protein sequence ID" value="DBA28637.1"/>
    <property type="molecule type" value="Genomic_DNA"/>
</dbReference>
<comment type="caution">
    <text evidence="1">The sequence shown here is derived from an EMBL/GenBank/DDBJ whole genome shotgun (WGS) entry which is preliminary data.</text>
</comment>
<sequence length="75" mass="8823">MAPKSIKVYPTHLLCLKNTRTLCSNLFLFSRNIDCYSRKHLGAQEDSLKVMCILYRTMMNYEKELHFASITFMRG</sequence>
<organism evidence="1 2">
    <name type="scientific">Pyxicephalus adspersus</name>
    <name type="common">African bullfrog</name>
    <dbReference type="NCBI Taxonomy" id="30357"/>
    <lineage>
        <taxon>Eukaryota</taxon>
        <taxon>Metazoa</taxon>
        <taxon>Chordata</taxon>
        <taxon>Craniata</taxon>
        <taxon>Vertebrata</taxon>
        <taxon>Euteleostomi</taxon>
        <taxon>Amphibia</taxon>
        <taxon>Batrachia</taxon>
        <taxon>Anura</taxon>
        <taxon>Neobatrachia</taxon>
        <taxon>Ranoidea</taxon>
        <taxon>Pyxicephalidae</taxon>
        <taxon>Pyxicephalinae</taxon>
        <taxon>Pyxicephalus</taxon>
    </lineage>
</organism>
<keyword evidence="2" id="KW-1185">Reference proteome</keyword>
<dbReference type="Proteomes" id="UP001181693">
    <property type="component" value="Unassembled WGS sequence"/>
</dbReference>